<evidence type="ECO:0000259" key="3">
    <source>
        <dbReference type="Pfam" id="PF13649"/>
    </source>
</evidence>
<evidence type="ECO:0000313" key="6">
    <source>
        <dbReference type="Proteomes" id="UP000287188"/>
    </source>
</evidence>
<keyword evidence="5" id="KW-0489">Methyltransferase</keyword>
<feature type="binding site" evidence="1">
    <location>
        <position position="28"/>
    </location>
    <ligand>
        <name>Zn(2+)</name>
        <dbReference type="ChEBI" id="CHEBI:29105"/>
    </ligand>
</feature>
<dbReference type="Pfam" id="PF13649">
    <property type="entry name" value="Methyltransf_25"/>
    <property type="match status" value="1"/>
</dbReference>
<dbReference type="EMBL" id="BIFS01000001">
    <property type="protein sequence ID" value="GCE18740.1"/>
    <property type="molecule type" value="Genomic_DNA"/>
</dbReference>
<keyword evidence="5" id="KW-0808">Transferase</keyword>
<feature type="binding site" evidence="1">
    <location>
        <position position="15"/>
    </location>
    <ligand>
        <name>Zn(2+)</name>
        <dbReference type="ChEBI" id="CHEBI:29105"/>
    </ligand>
</feature>
<comment type="caution">
    <text evidence="5">The sequence shown here is derived from an EMBL/GenBank/DDBJ whole genome shotgun (WGS) entry which is preliminary data.</text>
</comment>
<reference evidence="6" key="1">
    <citation type="submission" date="2018-12" db="EMBL/GenBank/DDBJ databases">
        <title>Tengunoibacter tsumagoiensis gen. nov., sp. nov., Dictyobacter kobayashii sp. nov., D. alpinus sp. nov., and D. joshuensis sp. nov. and description of Dictyobacteraceae fam. nov. within the order Ktedonobacterales isolated from Tengu-no-mugimeshi.</title>
        <authorList>
            <person name="Wang C.M."/>
            <person name="Zheng Y."/>
            <person name="Sakai Y."/>
            <person name="Toyoda A."/>
            <person name="Minakuchi Y."/>
            <person name="Abe K."/>
            <person name="Yokota A."/>
            <person name="Yabe S."/>
        </authorList>
    </citation>
    <scope>NUCLEOTIDE SEQUENCE [LARGE SCALE GENOMIC DNA]</scope>
    <source>
        <strain evidence="6">Uno11</strain>
    </source>
</reference>
<dbReference type="SUPFAM" id="SSF53335">
    <property type="entry name" value="S-adenosyl-L-methionine-dependent methyltransferases"/>
    <property type="match status" value="1"/>
</dbReference>
<feature type="domain" description="Methyltransferase" evidence="3">
    <location>
        <begin position="95"/>
        <end position="181"/>
    </location>
</feature>
<feature type="binding site" evidence="2">
    <location>
        <begin position="101"/>
        <end position="102"/>
    </location>
    <ligand>
        <name>S-adenosyl-L-methionine</name>
        <dbReference type="ChEBI" id="CHEBI:59789"/>
    </ligand>
</feature>
<dbReference type="InterPro" id="IPR016718">
    <property type="entry name" value="rRNA_m1G-MeTrfase_A_prd"/>
</dbReference>
<dbReference type="CDD" id="cd02440">
    <property type="entry name" value="AdoMet_MTases"/>
    <property type="match status" value="1"/>
</dbReference>
<dbReference type="InterPro" id="IPR041698">
    <property type="entry name" value="Methyltransf_25"/>
</dbReference>
<dbReference type="AlphaFoldDB" id="A0A402AHZ1"/>
<dbReference type="InterPro" id="IPR048647">
    <property type="entry name" value="RlmA_N"/>
</dbReference>
<dbReference type="PIRSF" id="PIRSF018249">
    <property type="entry name" value="MyrA_prd"/>
    <property type="match status" value="1"/>
</dbReference>
<dbReference type="Pfam" id="PF21302">
    <property type="entry name" value="Zn_ribbon_RlmA"/>
    <property type="match status" value="1"/>
</dbReference>
<proteinExistence type="predicted"/>
<keyword evidence="2" id="KW-0949">S-adenosyl-L-methionine</keyword>
<feature type="binding site" evidence="1">
    <location>
        <position position="32"/>
    </location>
    <ligand>
        <name>Zn(2+)</name>
        <dbReference type="ChEBI" id="CHEBI:29105"/>
    </ligand>
</feature>
<feature type="binding site" evidence="1">
    <location>
        <position position="12"/>
    </location>
    <ligand>
        <name>Zn(2+)</name>
        <dbReference type="ChEBI" id="CHEBI:29105"/>
    </ligand>
</feature>
<dbReference type="Gene3D" id="3.40.50.150">
    <property type="entry name" value="Vaccinia Virus protein VP39"/>
    <property type="match status" value="1"/>
</dbReference>
<organism evidence="5 6">
    <name type="scientific">Dictyobacter kobayashii</name>
    <dbReference type="NCBI Taxonomy" id="2014872"/>
    <lineage>
        <taxon>Bacteria</taxon>
        <taxon>Bacillati</taxon>
        <taxon>Chloroflexota</taxon>
        <taxon>Ktedonobacteria</taxon>
        <taxon>Ktedonobacterales</taxon>
        <taxon>Dictyobacteraceae</taxon>
        <taxon>Dictyobacter</taxon>
    </lineage>
</organism>
<evidence type="ECO:0000256" key="1">
    <source>
        <dbReference type="PIRSR" id="PIRSR018249-1"/>
    </source>
</evidence>
<dbReference type="GO" id="GO:0032259">
    <property type="term" value="P:methylation"/>
    <property type="evidence" value="ECO:0007669"/>
    <property type="project" value="UniProtKB-KW"/>
</dbReference>
<accession>A0A402AHZ1</accession>
<gene>
    <name evidence="5" type="primary">rrmA</name>
    <name evidence="5" type="ORF">KDK_25400</name>
</gene>
<name>A0A402AHZ1_9CHLR</name>
<keyword evidence="1" id="KW-0862">Zinc</keyword>
<feature type="domain" description="23S rRNA (guanine(745)-N(1))-methyltransferase N-terminal" evidence="4">
    <location>
        <begin position="11"/>
        <end position="45"/>
    </location>
</feature>
<protein>
    <submittedName>
        <fullName evidence="5">23S rRNA (Guanine(745)-N(1))-methyltransferase</fullName>
    </submittedName>
</protein>
<dbReference type="InterPro" id="IPR029063">
    <property type="entry name" value="SAM-dependent_MTases_sf"/>
</dbReference>
<dbReference type="GO" id="GO:0008168">
    <property type="term" value="F:methyltransferase activity"/>
    <property type="evidence" value="ECO:0007669"/>
    <property type="project" value="UniProtKB-KW"/>
</dbReference>
<dbReference type="Proteomes" id="UP000287188">
    <property type="component" value="Unassembled WGS sequence"/>
</dbReference>
<feature type="binding site" evidence="2">
    <location>
        <position position="193"/>
    </location>
    <ligand>
        <name>S-adenosyl-L-methionine</name>
        <dbReference type="ChEBI" id="CHEBI:59789"/>
    </ligand>
</feature>
<sequence>MVLTAVEEVLACPVCGLALSFQNGTLRCEQAHSFDVAKEGYVNLLRKKLPGDTKEMVIARRAFFDKGYYLPVSELLNSLMLEHLPTTEAGPLYLLDAGCGEGYYLSRLQESLRANHIPLQGLGIDISKDAIRMAARKYPEAFFMVANLKETLPLADQGLAGMLNIFAPRNVAEYARVLKPGAPLLIVIPGPRHLEELRQSLQLLNIEENKQQHVVEQFAGSFDLLATRSLTYELDLRQEEIAQVVMMTPNYWHQSEESRLRMTALHALTTTVDFVYLVLQHK</sequence>
<evidence type="ECO:0000259" key="4">
    <source>
        <dbReference type="Pfam" id="PF21302"/>
    </source>
</evidence>
<evidence type="ECO:0000256" key="2">
    <source>
        <dbReference type="PIRSR" id="PIRSR018249-2"/>
    </source>
</evidence>
<keyword evidence="1" id="KW-0479">Metal-binding</keyword>
<dbReference type="GO" id="GO:0046872">
    <property type="term" value="F:metal ion binding"/>
    <property type="evidence" value="ECO:0007669"/>
    <property type="project" value="UniProtKB-KW"/>
</dbReference>
<feature type="binding site" evidence="2">
    <location>
        <position position="69"/>
    </location>
    <ligand>
        <name>S-adenosyl-L-methionine</name>
        <dbReference type="ChEBI" id="CHEBI:59789"/>
    </ligand>
</feature>
<evidence type="ECO:0000313" key="5">
    <source>
        <dbReference type="EMBL" id="GCE18740.1"/>
    </source>
</evidence>
<keyword evidence="6" id="KW-1185">Reference proteome</keyword>